<dbReference type="InterPro" id="IPR011601">
    <property type="entry name" value="MurB_C"/>
</dbReference>
<dbReference type="EC" id="1.3.1.98" evidence="17"/>
<evidence type="ECO:0000256" key="16">
    <source>
        <dbReference type="ARBA" id="ARBA00048914"/>
    </source>
</evidence>
<dbReference type="Gene3D" id="3.90.78.10">
    <property type="entry name" value="UDP-N-acetylenolpyruvoylglucosamine reductase, C-terminal domain"/>
    <property type="match status" value="1"/>
</dbReference>
<evidence type="ECO:0000256" key="10">
    <source>
        <dbReference type="ARBA" id="ARBA00022857"/>
    </source>
</evidence>
<evidence type="ECO:0000256" key="6">
    <source>
        <dbReference type="ARBA" id="ARBA00022490"/>
    </source>
</evidence>
<dbReference type="NCBIfam" id="TIGR00179">
    <property type="entry name" value="murB"/>
    <property type="match status" value="1"/>
</dbReference>
<keyword evidence="12 17" id="KW-0573">Peptidoglycan synthesis</keyword>
<dbReference type="SUPFAM" id="SSF56176">
    <property type="entry name" value="FAD-binding/transporter-associated domain-like"/>
    <property type="match status" value="1"/>
</dbReference>
<evidence type="ECO:0000256" key="12">
    <source>
        <dbReference type="ARBA" id="ARBA00022984"/>
    </source>
</evidence>
<evidence type="ECO:0000256" key="1">
    <source>
        <dbReference type="ARBA" id="ARBA00001974"/>
    </source>
</evidence>
<dbReference type="Pfam" id="PF02873">
    <property type="entry name" value="MurB_C"/>
    <property type="match status" value="1"/>
</dbReference>
<keyword evidence="20" id="KW-1185">Reference proteome</keyword>
<evidence type="ECO:0000313" key="20">
    <source>
        <dbReference type="Proteomes" id="UP000654947"/>
    </source>
</evidence>
<keyword evidence="7 17" id="KW-0132">Cell division</keyword>
<accession>A0A918XBZ6</accession>
<protein>
    <recommendedName>
        <fullName evidence="17">UDP-N-acetylenolpyruvoylglucosamine reductase</fullName>
        <ecNumber evidence="17">1.3.1.98</ecNumber>
    </recommendedName>
    <alternativeName>
        <fullName evidence="17">UDP-N-acetylmuramate dehydrogenase</fullName>
    </alternativeName>
</protein>
<dbReference type="PANTHER" id="PTHR21071:SF4">
    <property type="entry name" value="UDP-N-ACETYLENOLPYRUVOYLGLUCOSAMINE REDUCTASE"/>
    <property type="match status" value="1"/>
</dbReference>
<evidence type="ECO:0000256" key="17">
    <source>
        <dbReference type="HAMAP-Rule" id="MF_00037"/>
    </source>
</evidence>
<dbReference type="NCBIfam" id="NF010478">
    <property type="entry name" value="PRK13903.1"/>
    <property type="match status" value="1"/>
</dbReference>
<evidence type="ECO:0000256" key="11">
    <source>
        <dbReference type="ARBA" id="ARBA00022960"/>
    </source>
</evidence>
<feature type="active site" evidence="17">
    <location>
        <position position="173"/>
    </location>
</feature>
<keyword evidence="15 17" id="KW-0961">Cell wall biogenesis/degradation</keyword>
<comment type="caution">
    <text evidence="19">The sequence shown here is derived from an EMBL/GenBank/DDBJ whole genome shotgun (WGS) entry which is preliminary data.</text>
</comment>
<keyword evidence="6 17" id="KW-0963">Cytoplasm</keyword>
<evidence type="ECO:0000313" key="19">
    <source>
        <dbReference type="EMBL" id="GHD23471.1"/>
    </source>
</evidence>
<dbReference type="InterPro" id="IPR016166">
    <property type="entry name" value="FAD-bd_PCMH"/>
</dbReference>
<dbReference type="GO" id="GO:0071555">
    <property type="term" value="P:cell wall organization"/>
    <property type="evidence" value="ECO:0007669"/>
    <property type="project" value="UniProtKB-KW"/>
</dbReference>
<dbReference type="InterPro" id="IPR003170">
    <property type="entry name" value="MurB"/>
</dbReference>
<evidence type="ECO:0000256" key="2">
    <source>
        <dbReference type="ARBA" id="ARBA00003921"/>
    </source>
</evidence>
<keyword evidence="14 17" id="KW-0131">Cell cycle</keyword>
<dbReference type="RefSeq" id="WP_017575935.1">
    <property type="nucleotide sequence ID" value="NZ_BMXL01000007.1"/>
</dbReference>
<evidence type="ECO:0000256" key="3">
    <source>
        <dbReference type="ARBA" id="ARBA00004496"/>
    </source>
</evidence>
<gene>
    <name evidence="17 19" type="primary">murB</name>
    <name evidence="19" type="ORF">GCM10007147_18780</name>
</gene>
<comment type="subcellular location">
    <subcellularLocation>
        <location evidence="3 17">Cytoplasm</location>
    </subcellularLocation>
</comment>
<dbReference type="Proteomes" id="UP000654947">
    <property type="component" value="Unassembled WGS sequence"/>
</dbReference>
<dbReference type="GO" id="GO:0008762">
    <property type="term" value="F:UDP-N-acetylmuramate dehydrogenase activity"/>
    <property type="evidence" value="ECO:0007669"/>
    <property type="project" value="UniProtKB-UniRule"/>
</dbReference>
<dbReference type="InterPro" id="IPR036635">
    <property type="entry name" value="MurB_C_sf"/>
</dbReference>
<dbReference type="InterPro" id="IPR006094">
    <property type="entry name" value="Oxid_FAD_bind_N"/>
</dbReference>
<dbReference type="Gene3D" id="3.30.43.10">
    <property type="entry name" value="Uridine Diphospho-n-acetylenolpyruvylglucosamine Reductase, domain 2"/>
    <property type="match status" value="1"/>
</dbReference>
<evidence type="ECO:0000256" key="13">
    <source>
        <dbReference type="ARBA" id="ARBA00023002"/>
    </source>
</evidence>
<keyword evidence="11 17" id="KW-0133">Cell shape</keyword>
<dbReference type="InterPro" id="IPR036318">
    <property type="entry name" value="FAD-bd_PCMH-like_sf"/>
</dbReference>
<dbReference type="GO" id="GO:0005829">
    <property type="term" value="C:cytosol"/>
    <property type="evidence" value="ECO:0007669"/>
    <property type="project" value="TreeGrafter"/>
</dbReference>
<dbReference type="PROSITE" id="PS51387">
    <property type="entry name" value="FAD_PCMH"/>
    <property type="match status" value="1"/>
</dbReference>
<comment type="catalytic activity">
    <reaction evidence="16 17">
        <text>UDP-N-acetyl-alpha-D-muramate + NADP(+) = UDP-N-acetyl-3-O-(1-carboxyvinyl)-alpha-D-glucosamine + NADPH + H(+)</text>
        <dbReference type="Rhea" id="RHEA:12248"/>
        <dbReference type="ChEBI" id="CHEBI:15378"/>
        <dbReference type="ChEBI" id="CHEBI:57783"/>
        <dbReference type="ChEBI" id="CHEBI:58349"/>
        <dbReference type="ChEBI" id="CHEBI:68483"/>
        <dbReference type="ChEBI" id="CHEBI:70757"/>
        <dbReference type="EC" id="1.3.1.98"/>
    </reaction>
</comment>
<comment type="function">
    <text evidence="2 17">Cell wall formation.</text>
</comment>
<evidence type="ECO:0000256" key="5">
    <source>
        <dbReference type="ARBA" id="ARBA00010485"/>
    </source>
</evidence>
<keyword evidence="13 17" id="KW-0560">Oxidoreductase</keyword>
<dbReference type="AlphaFoldDB" id="A0A918XBZ6"/>
<comment type="similarity">
    <text evidence="5 17">Belongs to the MurB family.</text>
</comment>
<feature type="domain" description="FAD-binding PCMH-type" evidence="18">
    <location>
        <begin position="19"/>
        <end position="195"/>
    </location>
</feature>
<evidence type="ECO:0000256" key="7">
    <source>
        <dbReference type="ARBA" id="ARBA00022618"/>
    </source>
</evidence>
<evidence type="ECO:0000256" key="15">
    <source>
        <dbReference type="ARBA" id="ARBA00023316"/>
    </source>
</evidence>
<reference evidence="19 20" key="1">
    <citation type="journal article" date="2014" name="Int. J. Syst. Evol. Microbiol.">
        <title>Complete genome sequence of Corynebacterium casei LMG S-19264T (=DSM 44701T), isolated from a smear-ripened cheese.</title>
        <authorList>
            <consortium name="US DOE Joint Genome Institute (JGI-PGF)"/>
            <person name="Walter F."/>
            <person name="Albersmeier A."/>
            <person name="Kalinowski J."/>
            <person name="Ruckert C."/>
        </authorList>
    </citation>
    <scope>NUCLEOTIDE SEQUENCE [LARGE SCALE GENOMIC DNA]</scope>
    <source>
        <strain evidence="19 20">KCTC 19473</strain>
    </source>
</reference>
<name>A0A918XBZ6_9ACTN</name>
<proteinExistence type="inferred from homology"/>
<feature type="active site" description="Proton donor" evidence="17">
    <location>
        <position position="250"/>
    </location>
</feature>
<dbReference type="GO" id="GO:0008360">
    <property type="term" value="P:regulation of cell shape"/>
    <property type="evidence" value="ECO:0007669"/>
    <property type="project" value="UniProtKB-KW"/>
</dbReference>
<evidence type="ECO:0000259" key="18">
    <source>
        <dbReference type="PROSITE" id="PS51387"/>
    </source>
</evidence>
<dbReference type="PANTHER" id="PTHR21071">
    <property type="entry name" value="UDP-N-ACETYLENOLPYRUVOYLGLUCOSAMINE REDUCTASE"/>
    <property type="match status" value="1"/>
</dbReference>
<dbReference type="GO" id="GO:0071949">
    <property type="term" value="F:FAD binding"/>
    <property type="evidence" value="ECO:0007669"/>
    <property type="project" value="InterPro"/>
</dbReference>
<dbReference type="HAMAP" id="MF_00037">
    <property type="entry name" value="MurB"/>
    <property type="match status" value="1"/>
</dbReference>
<evidence type="ECO:0000256" key="9">
    <source>
        <dbReference type="ARBA" id="ARBA00022827"/>
    </source>
</evidence>
<dbReference type="GO" id="GO:0051301">
    <property type="term" value="P:cell division"/>
    <property type="evidence" value="ECO:0007669"/>
    <property type="project" value="UniProtKB-KW"/>
</dbReference>
<comment type="pathway">
    <text evidence="4 17">Cell wall biogenesis; peptidoglycan biosynthesis.</text>
</comment>
<evidence type="ECO:0000256" key="4">
    <source>
        <dbReference type="ARBA" id="ARBA00004752"/>
    </source>
</evidence>
<dbReference type="EMBL" id="BMXL01000007">
    <property type="protein sequence ID" value="GHD23471.1"/>
    <property type="molecule type" value="Genomic_DNA"/>
</dbReference>
<dbReference type="InterPro" id="IPR016167">
    <property type="entry name" value="FAD-bd_PCMH_sub1"/>
</dbReference>
<feature type="active site" evidence="17">
    <location>
        <position position="354"/>
    </location>
</feature>
<dbReference type="SUPFAM" id="SSF56194">
    <property type="entry name" value="Uridine diphospho-N-Acetylenolpyruvylglucosamine reductase, MurB, C-terminal domain"/>
    <property type="match status" value="1"/>
</dbReference>
<dbReference type="InterPro" id="IPR016169">
    <property type="entry name" value="FAD-bd_PCMH_sub2"/>
</dbReference>
<keyword evidence="8 17" id="KW-0285">Flavoprotein</keyword>
<evidence type="ECO:0000256" key="14">
    <source>
        <dbReference type="ARBA" id="ARBA00023306"/>
    </source>
</evidence>
<dbReference type="GO" id="GO:0009252">
    <property type="term" value="P:peptidoglycan biosynthetic process"/>
    <property type="evidence" value="ECO:0007669"/>
    <property type="project" value="UniProtKB-UniRule"/>
</dbReference>
<organism evidence="19 20">
    <name type="scientific">Nocardiopsis kunsanensis</name>
    <dbReference type="NCBI Taxonomy" id="141693"/>
    <lineage>
        <taxon>Bacteria</taxon>
        <taxon>Bacillati</taxon>
        <taxon>Actinomycetota</taxon>
        <taxon>Actinomycetes</taxon>
        <taxon>Streptosporangiales</taxon>
        <taxon>Nocardiopsidaceae</taxon>
        <taxon>Nocardiopsis</taxon>
    </lineage>
</organism>
<sequence length="362" mass="38318">MSTFSDDRPVLADYTTLGLGGPAKTFVRATTTDELVAAVRGADEAGEPVLLLGGGSNLVVADSGFPGTVVHTDTRDVSFEEAGTDPDTGEAVVFLRAQAGVEWDPLVERVVGEGLSGLEFLSGIPGRVGSTPIQNVGAYGQEVSQTVREVLVHDRETGELRTMTNGECGFTYRDSVFKGRSRYVVCEVLFELHRSDLSRPVAYAEVARTLGVDAGERVPLEHARRTVLGLRRGKGMVVEESDPDTRSAGSFFTNPIVSEETFAAVRERTAERLGPDVPVPGHPDGRGGVKLSAAWLIDKAGFAKGYGEGPARISGKHTLALTNPGGASTEDLLALAREVRAGVETVFGVRLVNEPVMVGVAL</sequence>
<comment type="cofactor">
    <cofactor evidence="1 17">
        <name>FAD</name>
        <dbReference type="ChEBI" id="CHEBI:57692"/>
    </cofactor>
</comment>
<dbReference type="Pfam" id="PF01565">
    <property type="entry name" value="FAD_binding_4"/>
    <property type="match status" value="1"/>
</dbReference>
<keyword evidence="9 17" id="KW-0274">FAD</keyword>
<keyword evidence="10 17" id="KW-0521">NADP</keyword>
<evidence type="ECO:0000256" key="8">
    <source>
        <dbReference type="ARBA" id="ARBA00022630"/>
    </source>
</evidence>
<dbReference type="Gene3D" id="3.30.465.10">
    <property type="match status" value="1"/>
</dbReference>